<dbReference type="GeneID" id="112461341"/>
<organism evidence="1 2">
    <name type="scientific">Temnothorax curvispinosus</name>
    <dbReference type="NCBI Taxonomy" id="300111"/>
    <lineage>
        <taxon>Eukaryota</taxon>
        <taxon>Metazoa</taxon>
        <taxon>Ecdysozoa</taxon>
        <taxon>Arthropoda</taxon>
        <taxon>Hexapoda</taxon>
        <taxon>Insecta</taxon>
        <taxon>Pterygota</taxon>
        <taxon>Neoptera</taxon>
        <taxon>Endopterygota</taxon>
        <taxon>Hymenoptera</taxon>
        <taxon>Apocrita</taxon>
        <taxon>Aculeata</taxon>
        <taxon>Formicoidea</taxon>
        <taxon>Formicidae</taxon>
        <taxon>Myrmicinae</taxon>
        <taxon>Temnothorax</taxon>
    </lineage>
</organism>
<gene>
    <name evidence="2" type="primary">LOC112461341</name>
</gene>
<reference evidence="2" key="1">
    <citation type="submission" date="2025-08" db="UniProtKB">
        <authorList>
            <consortium name="RefSeq"/>
        </authorList>
    </citation>
    <scope>IDENTIFICATION</scope>
    <source>
        <tissue evidence="2">Whole body</tissue>
    </source>
</reference>
<dbReference type="PANTHER" id="PTHR47331">
    <property type="entry name" value="PHD-TYPE DOMAIN-CONTAINING PROTEIN"/>
    <property type="match status" value="1"/>
</dbReference>
<name>A0A6J1QK99_9HYME</name>
<dbReference type="RefSeq" id="XP_024882323.1">
    <property type="nucleotide sequence ID" value="XM_025026555.1"/>
</dbReference>
<dbReference type="InterPro" id="IPR008042">
    <property type="entry name" value="Retrotrans_Pao"/>
</dbReference>
<dbReference type="AlphaFoldDB" id="A0A6J1QK99"/>
<evidence type="ECO:0000313" key="1">
    <source>
        <dbReference type="Proteomes" id="UP000504618"/>
    </source>
</evidence>
<proteinExistence type="predicted"/>
<keyword evidence="1" id="KW-1185">Reference proteome</keyword>
<sequence>MNIAGFDLRGWEYSNDNSHDNQATVLGVNWGKKADTLAVKIPVFPELRDSKITKRNILSLAHRIFDLLGFVCPVMLCPRILLQETWSENLTWDDEVPDELKNKFLKWMEDLKELNEIRIPRCFLGQISESDNVSLHVFCDASKVAYATVIFICVENSDGVKVHFVQAKTRVAPARKGNTDARTSIPRLELLAATIGARLARNVLDALNFKTLKLFYCTDSSTVLAWIQRECNWATFVYNRVKEIRMLSDPACWHHVQGSLNPADLPSRGCTVKQIMSAKWWERPVAI</sequence>
<dbReference type="OrthoDB" id="6428063at2759"/>
<evidence type="ECO:0000313" key="2">
    <source>
        <dbReference type="RefSeq" id="XP_024882323.1"/>
    </source>
</evidence>
<dbReference type="Pfam" id="PF05380">
    <property type="entry name" value="Peptidase_A17"/>
    <property type="match status" value="1"/>
</dbReference>
<protein>
    <submittedName>
        <fullName evidence="2">Uncharacterized protein LOC112461341</fullName>
    </submittedName>
</protein>
<accession>A0A6J1QK99</accession>
<dbReference type="Proteomes" id="UP000504618">
    <property type="component" value="Unplaced"/>
</dbReference>